<dbReference type="EMBL" id="JAQFWP010000011">
    <property type="protein sequence ID" value="MDA2804518.1"/>
    <property type="molecule type" value="Genomic_DNA"/>
</dbReference>
<sequence length="566" mass="59893">MRSARIPLAAGAATAAALLLVPLAPGAAQAAPGGGPAPTAEHTEISRWPGGYQAQITITNPGTEPLEDWSLEFALPEGAEVHQMWNAELEESGGGYTAAPPHWGAAVPPGGTSTFGYNGRYDGDGATDPVACTLNGAPCDGGDDGDGDGDGGGEDPEYRQVGYFTQWGAEDKGFHPRTLEDTGQADKLTHVIYAFANIDGDGCFASDEEGEGEAFWDYGRPYPAEESVDGTADADGQPLRGTFNQLRELKEANPGLKVSIALGGWSWSTDFSDAALPENREEAVASCVDMFLRGNLPERNGAGGEGAAAGLFDGIDLDWEWPATPGEPGNVVRPEDKENFTALVQEFRGQMDALGEETGQEYLLTSFMPANTGAIDAGYEVPALMEDLDFINVQGYDLTGAWNPATGHQANVRVAEGDPAGAPRSYETVVQEWVDRGADPEDIVMGMPFYGRGWQGVEPGPDGDGLWQAADGAAPGPRDPGYNDFNVLKEMAASEGFTVHRDDHAGTAWIYDGDQWWNYDDATAIAQKASWAREYGLSGAMAWSLDGDTAQGELTAALHGELNGRE</sequence>
<reference evidence="11" key="1">
    <citation type="submission" date="2023-01" db="EMBL/GenBank/DDBJ databases">
        <title>Draft genome sequence of Nocardiopsis sp. LSu2-4 isolated from halophytes.</title>
        <authorList>
            <person name="Duangmal K."/>
            <person name="Chantavorakit T."/>
        </authorList>
    </citation>
    <scope>NUCLEOTIDE SEQUENCE</scope>
    <source>
        <strain evidence="11">LSu2-4</strain>
    </source>
</reference>
<dbReference type="InterPro" id="IPR012291">
    <property type="entry name" value="CBM2_carb-bd_dom_sf"/>
</dbReference>
<proteinExistence type="inferred from homology"/>
<dbReference type="Pfam" id="PF00704">
    <property type="entry name" value="Glyco_hydro_18"/>
    <property type="match status" value="1"/>
</dbReference>
<dbReference type="GO" id="GO:0016787">
    <property type="term" value="F:hydrolase activity"/>
    <property type="evidence" value="ECO:0007669"/>
    <property type="project" value="UniProtKB-KW"/>
</dbReference>
<evidence type="ECO:0000256" key="6">
    <source>
        <dbReference type="RuleBase" id="RU000489"/>
    </source>
</evidence>
<dbReference type="InterPro" id="IPR029070">
    <property type="entry name" value="Chitinase_insertion_sf"/>
</dbReference>
<comment type="similarity">
    <text evidence="7">Belongs to the glycosyl hydrolase 18 family.</text>
</comment>
<evidence type="ECO:0000259" key="10">
    <source>
        <dbReference type="PROSITE" id="PS51910"/>
    </source>
</evidence>
<comment type="catalytic activity">
    <reaction evidence="1">
        <text>Random endo-hydrolysis of N-acetyl-beta-D-glucosaminide (1-&gt;4)-beta-linkages in chitin and chitodextrins.</text>
        <dbReference type="EC" id="3.2.1.14"/>
    </reaction>
</comment>
<dbReference type="InterPro" id="IPR001919">
    <property type="entry name" value="CBD2"/>
</dbReference>
<evidence type="ECO:0000256" key="4">
    <source>
        <dbReference type="ARBA" id="ARBA00023024"/>
    </source>
</evidence>
<keyword evidence="8" id="KW-0732">Signal</keyword>
<dbReference type="SMART" id="SM00637">
    <property type="entry name" value="CBD_II"/>
    <property type="match status" value="1"/>
</dbReference>
<dbReference type="Gene3D" id="3.20.20.80">
    <property type="entry name" value="Glycosidases"/>
    <property type="match status" value="1"/>
</dbReference>
<dbReference type="InterPro" id="IPR001223">
    <property type="entry name" value="Glyco_hydro18_cat"/>
</dbReference>
<dbReference type="InterPro" id="IPR008965">
    <property type="entry name" value="CBM2/CBM3_carb-bd_dom_sf"/>
</dbReference>
<keyword evidence="4" id="KW-0624">Polysaccharide degradation</keyword>
<keyword evidence="5 6" id="KW-0326">Glycosidase</keyword>
<dbReference type="InterPro" id="IPR006311">
    <property type="entry name" value="TAT_signal"/>
</dbReference>
<dbReference type="Pfam" id="PF00553">
    <property type="entry name" value="CBM_2"/>
    <property type="match status" value="1"/>
</dbReference>
<evidence type="ECO:0000259" key="9">
    <source>
        <dbReference type="PROSITE" id="PS51173"/>
    </source>
</evidence>
<evidence type="ECO:0000256" key="5">
    <source>
        <dbReference type="ARBA" id="ARBA00023295"/>
    </source>
</evidence>
<dbReference type="SMART" id="SM00636">
    <property type="entry name" value="Glyco_18"/>
    <property type="match status" value="1"/>
</dbReference>
<evidence type="ECO:0000256" key="7">
    <source>
        <dbReference type="RuleBase" id="RU004453"/>
    </source>
</evidence>
<evidence type="ECO:0000256" key="2">
    <source>
        <dbReference type="ARBA" id="ARBA00012729"/>
    </source>
</evidence>
<protein>
    <recommendedName>
        <fullName evidence="2">chitinase</fullName>
        <ecNumber evidence="2">3.2.1.14</ecNumber>
    </recommendedName>
</protein>
<gene>
    <name evidence="11" type="ORF">O4U47_08345</name>
</gene>
<evidence type="ECO:0000256" key="1">
    <source>
        <dbReference type="ARBA" id="ARBA00000822"/>
    </source>
</evidence>
<feature type="domain" description="CBM2" evidence="9">
    <location>
        <begin position="31"/>
        <end position="142"/>
    </location>
</feature>
<name>A0ABT4TII7_9ACTN</name>
<evidence type="ECO:0000256" key="8">
    <source>
        <dbReference type="SAM" id="SignalP"/>
    </source>
</evidence>
<dbReference type="InterPro" id="IPR001579">
    <property type="entry name" value="Glyco_hydro_18_chit_AS"/>
</dbReference>
<dbReference type="CDD" id="cd06548">
    <property type="entry name" value="GH18_chitinase"/>
    <property type="match status" value="1"/>
</dbReference>
<dbReference type="PROSITE" id="PS51318">
    <property type="entry name" value="TAT"/>
    <property type="match status" value="1"/>
</dbReference>
<dbReference type="PROSITE" id="PS51910">
    <property type="entry name" value="GH18_2"/>
    <property type="match status" value="1"/>
</dbReference>
<dbReference type="Gene3D" id="2.60.40.290">
    <property type="match status" value="1"/>
</dbReference>
<dbReference type="InterPro" id="IPR050314">
    <property type="entry name" value="Glycosyl_Hydrlase_18"/>
</dbReference>
<comment type="caution">
    <text evidence="11">The sequence shown here is derived from an EMBL/GenBank/DDBJ whole genome shotgun (WGS) entry which is preliminary data.</text>
</comment>
<organism evidence="11 12">
    <name type="scientific">Nocardiopsis suaedae</name>
    <dbReference type="NCBI Taxonomy" id="3018444"/>
    <lineage>
        <taxon>Bacteria</taxon>
        <taxon>Bacillati</taxon>
        <taxon>Actinomycetota</taxon>
        <taxon>Actinomycetes</taxon>
        <taxon>Streptosporangiales</taxon>
        <taxon>Nocardiopsidaceae</taxon>
        <taxon>Nocardiopsis</taxon>
    </lineage>
</organism>
<evidence type="ECO:0000313" key="11">
    <source>
        <dbReference type="EMBL" id="MDA2804518.1"/>
    </source>
</evidence>
<dbReference type="PANTHER" id="PTHR11177:SF317">
    <property type="entry name" value="CHITINASE 12-RELATED"/>
    <property type="match status" value="1"/>
</dbReference>
<accession>A0ABT4TII7</accession>
<dbReference type="SUPFAM" id="SSF49384">
    <property type="entry name" value="Carbohydrate-binding domain"/>
    <property type="match status" value="1"/>
</dbReference>
<keyword evidence="3 6" id="KW-0378">Hydrolase</keyword>
<dbReference type="InterPro" id="IPR011583">
    <property type="entry name" value="Chitinase_II/V-like_cat"/>
</dbReference>
<evidence type="ECO:0000256" key="3">
    <source>
        <dbReference type="ARBA" id="ARBA00022801"/>
    </source>
</evidence>
<dbReference type="InterPro" id="IPR017853">
    <property type="entry name" value="GH"/>
</dbReference>
<keyword evidence="4" id="KW-0119">Carbohydrate metabolism</keyword>
<keyword evidence="12" id="KW-1185">Reference proteome</keyword>
<feature type="domain" description="GH18" evidence="10">
    <location>
        <begin position="158"/>
        <end position="565"/>
    </location>
</feature>
<dbReference type="SUPFAM" id="SSF51445">
    <property type="entry name" value="(Trans)glycosidases"/>
    <property type="match status" value="1"/>
</dbReference>
<dbReference type="EC" id="3.2.1.14" evidence="2"/>
<dbReference type="Gene3D" id="3.10.50.10">
    <property type="match status" value="1"/>
</dbReference>
<feature type="signal peptide" evidence="8">
    <location>
        <begin position="1"/>
        <end position="30"/>
    </location>
</feature>
<dbReference type="SUPFAM" id="SSF54556">
    <property type="entry name" value="Chitinase insertion domain"/>
    <property type="match status" value="1"/>
</dbReference>
<feature type="chain" id="PRO_5047216105" description="chitinase" evidence="8">
    <location>
        <begin position="31"/>
        <end position="566"/>
    </location>
</feature>
<dbReference type="RefSeq" id="WP_270677069.1">
    <property type="nucleotide sequence ID" value="NZ_JAQFWP010000011.1"/>
</dbReference>
<dbReference type="PROSITE" id="PS51173">
    <property type="entry name" value="CBM2"/>
    <property type="match status" value="1"/>
</dbReference>
<evidence type="ECO:0000313" key="12">
    <source>
        <dbReference type="Proteomes" id="UP001165685"/>
    </source>
</evidence>
<dbReference type="PROSITE" id="PS01095">
    <property type="entry name" value="GH18_1"/>
    <property type="match status" value="1"/>
</dbReference>
<dbReference type="Proteomes" id="UP001165685">
    <property type="component" value="Unassembled WGS sequence"/>
</dbReference>
<keyword evidence="4" id="KW-0146">Chitin degradation</keyword>
<dbReference type="PANTHER" id="PTHR11177">
    <property type="entry name" value="CHITINASE"/>
    <property type="match status" value="1"/>
</dbReference>